<organism evidence="1 2">
    <name type="scientific">Didymella exigua CBS 183.55</name>
    <dbReference type="NCBI Taxonomy" id="1150837"/>
    <lineage>
        <taxon>Eukaryota</taxon>
        <taxon>Fungi</taxon>
        <taxon>Dikarya</taxon>
        <taxon>Ascomycota</taxon>
        <taxon>Pezizomycotina</taxon>
        <taxon>Dothideomycetes</taxon>
        <taxon>Pleosporomycetidae</taxon>
        <taxon>Pleosporales</taxon>
        <taxon>Pleosporineae</taxon>
        <taxon>Didymellaceae</taxon>
        <taxon>Didymella</taxon>
    </lineage>
</organism>
<evidence type="ECO:0000313" key="1">
    <source>
        <dbReference type="EMBL" id="KAF1931394.1"/>
    </source>
</evidence>
<dbReference type="RefSeq" id="XP_033451642.1">
    <property type="nucleotide sequence ID" value="XM_033597860.1"/>
</dbReference>
<dbReference type="GeneID" id="54355527"/>
<proteinExistence type="predicted"/>
<name>A0A6A5RW42_9PLEO</name>
<dbReference type="Proteomes" id="UP000800082">
    <property type="component" value="Unassembled WGS sequence"/>
</dbReference>
<evidence type="ECO:0000313" key="2">
    <source>
        <dbReference type="Proteomes" id="UP000800082"/>
    </source>
</evidence>
<gene>
    <name evidence="1" type="ORF">M421DRAFT_90447</name>
</gene>
<dbReference type="EMBL" id="ML978961">
    <property type="protein sequence ID" value="KAF1931394.1"/>
    <property type="molecule type" value="Genomic_DNA"/>
</dbReference>
<reference evidence="1" key="1">
    <citation type="journal article" date="2020" name="Stud. Mycol.">
        <title>101 Dothideomycetes genomes: a test case for predicting lifestyles and emergence of pathogens.</title>
        <authorList>
            <person name="Haridas S."/>
            <person name="Albert R."/>
            <person name="Binder M."/>
            <person name="Bloem J."/>
            <person name="Labutti K."/>
            <person name="Salamov A."/>
            <person name="Andreopoulos B."/>
            <person name="Baker S."/>
            <person name="Barry K."/>
            <person name="Bills G."/>
            <person name="Bluhm B."/>
            <person name="Cannon C."/>
            <person name="Castanera R."/>
            <person name="Culley D."/>
            <person name="Daum C."/>
            <person name="Ezra D."/>
            <person name="Gonzalez J."/>
            <person name="Henrissat B."/>
            <person name="Kuo A."/>
            <person name="Liang C."/>
            <person name="Lipzen A."/>
            <person name="Lutzoni F."/>
            <person name="Magnuson J."/>
            <person name="Mondo S."/>
            <person name="Nolan M."/>
            <person name="Ohm R."/>
            <person name="Pangilinan J."/>
            <person name="Park H.-J."/>
            <person name="Ramirez L."/>
            <person name="Alfaro M."/>
            <person name="Sun H."/>
            <person name="Tritt A."/>
            <person name="Yoshinaga Y."/>
            <person name="Zwiers L.-H."/>
            <person name="Turgeon B."/>
            <person name="Goodwin S."/>
            <person name="Spatafora J."/>
            <person name="Crous P."/>
            <person name="Grigoriev I."/>
        </authorList>
    </citation>
    <scope>NUCLEOTIDE SEQUENCE</scope>
    <source>
        <strain evidence="1">CBS 183.55</strain>
    </source>
</reference>
<keyword evidence="2" id="KW-1185">Reference proteome</keyword>
<accession>A0A6A5RW42</accession>
<sequence>MGDIDHFLDRVEREEHETLDRINNLLQQFPRNEVLIQLLITRIFQSGSDLPEDALASFNLFLRVYRDPSAKHIYIQECTHVDPYRPLDRPAVRNGNIDYSDPEEFPLSDMTRRQKRILLPFCFEDTSWFLVELKLGPCPRNESTQRQARVAIYTNKRGCVKSTDATRRTVEVWVLELLEYASLLPSSPTWAVDWTKTVVEEVFIPQLMSLERLGAIIATLVVADEFKATILLNNTLWHGLPSIEREARVACIQVIEQFILLMNDQDSTWFDLPDKLLRAVDNSVFDPTATNRALNAIERTSKGFSRDHGVDLCRDLFGAPPTAALEEVNAAAVKEFSSKDSHPHRDNAQRYLEARENLVKANGKDKQALRDELKDLGTQLDAYFLGPWVDVVFPACSSASNDALTSFKAQVVTVDEAAQATVGDICMNKKWSTSIDADGEYQLFGNITFMVNDKKFPFVVDFVGAVTKSMPKDDGSSPTPEHITLGDIGILFPYKGQVRQIFRKLKGAGIHAK</sequence>
<dbReference type="AlphaFoldDB" id="A0A6A5RW42"/>
<protein>
    <submittedName>
        <fullName evidence="1">Uncharacterized protein</fullName>
    </submittedName>
</protein>